<evidence type="ECO:0008006" key="3">
    <source>
        <dbReference type="Google" id="ProtNLM"/>
    </source>
</evidence>
<evidence type="ECO:0000313" key="1">
    <source>
        <dbReference type="EMBL" id="MVO87918.1"/>
    </source>
</evidence>
<keyword evidence="2" id="KW-1185">Reference proteome</keyword>
<dbReference type="RefSeq" id="WP_157167470.1">
    <property type="nucleotide sequence ID" value="NZ_WPNZ01000014.1"/>
</dbReference>
<organism evidence="1 2">
    <name type="scientific">Streptomyces typhae</name>
    <dbReference type="NCBI Taxonomy" id="2681492"/>
    <lineage>
        <taxon>Bacteria</taxon>
        <taxon>Bacillati</taxon>
        <taxon>Actinomycetota</taxon>
        <taxon>Actinomycetes</taxon>
        <taxon>Kitasatosporales</taxon>
        <taxon>Streptomycetaceae</taxon>
        <taxon>Streptomyces</taxon>
    </lineage>
</organism>
<evidence type="ECO:0000313" key="2">
    <source>
        <dbReference type="Proteomes" id="UP000483802"/>
    </source>
</evidence>
<gene>
    <name evidence="1" type="ORF">GPA10_24955</name>
</gene>
<proteinExistence type="predicted"/>
<dbReference type="AlphaFoldDB" id="A0A6L6X240"/>
<dbReference type="Proteomes" id="UP000483802">
    <property type="component" value="Unassembled WGS sequence"/>
</dbReference>
<comment type="caution">
    <text evidence="1">The sequence shown here is derived from an EMBL/GenBank/DDBJ whole genome shotgun (WGS) entry which is preliminary data.</text>
</comment>
<reference evidence="1 2" key="1">
    <citation type="submission" date="2019-11" db="EMBL/GenBank/DDBJ databases">
        <title>Streptomyces typhae sp. nov., a novel endophytic actinomycete isolated from the root of cattail pollen (Typha angustifolia L.).</title>
        <authorList>
            <person name="Peng C."/>
        </authorList>
    </citation>
    <scope>NUCLEOTIDE SEQUENCE [LARGE SCALE GENOMIC DNA]</scope>
    <source>
        <strain evidence="2">p1417</strain>
    </source>
</reference>
<sequence>MEPQIIRPGQLTAAQTRHVLGITAGALRNLVYRGQLRRSGGTDRHPYYAVTDVTALAVKRQQRAAA</sequence>
<protein>
    <recommendedName>
        <fullName evidence="3">Helix-turn-helix domain-containing protein</fullName>
    </recommendedName>
</protein>
<accession>A0A6L6X240</accession>
<name>A0A6L6X240_9ACTN</name>
<dbReference type="EMBL" id="WPNZ01000014">
    <property type="protein sequence ID" value="MVO87918.1"/>
    <property type="molecule type" value="Genomic_DNA"/>
</dbReference>